<accession>A0ABT5WMD3</accession>
<evidence type="ECO:0000256" key="2">
    <source>
        <dbReference type="PROSITE-ProRule" id="PRU00335"/>
    </source>
</evidence>
<feature type="compositionally biased region" description="Low complexity" evidence="3">
    <location>
        <begin position="1"/>
        <end position="10"/>
    </location>
</feature>
<dbReference type="InterPro" id="IPR001647">
    <property type="entry name" value="HTH_TetR"/>
</dbReference>
<evidence type="ECO:0000259" key="4">
    <source>
        <dbReference type="PROSITE" id="PS50977"/>
    </source>
</evidence>
<feature type="DNA-binding region" description="H-T-H motif" evidence="2">
    <location>
        <begin position="51"/>
        <end position="70"/>
    </location>
</feature>
<dbReference type="InterPro" id="IPR009057">
    <property type="entry name" value="Homeodomain-like_sf"/>
</dbReference>
<keyword evidence="1 2" id="KW-0238">DNA-binding</keyword>
<evidence type="ECO:0000256" key="1">
    <source>
        <dbReference type="ARBA" id="ARBA00023125"/>
    </source>
</evidence>
<comment type="caution">
    <text evidence="5">The sequence shown here is derived from an EMBL/GenBank/DDBJ whole genome shotgun (WGS) entry which is preliminary data.</text>
</comment>
<keyword evidence="6" id="KW-1185">Reference proteome</keyword>
<evidence type="ECO:0000313" key="6">
    <source>
        <dbReference type="Proteomes" id="UP001216253"/>
    </source>
</evidence>
<dbReference type="Pfam" id="PF14246">
    <property type="entry name" value="TetR_C_7"/>
    <property type="match status" value="1"/>
</dbReference>
<feature type="domain" description="HTH tetR-type" evidence="4">
    <location>
        <begin position="28"/>
        <end position="88"/>
    </location>
</feature>
<dbReference type="Proteomes" id="UP001216253">
    <property type="component" value="Unassembled WGS sequence"/>
</dbReference>
<dbReference type="InterPro" id="IPR050109">
    <property type="entry name" value="HTH-type_TetR-like_transc_reg"/>
</dbReference>
<organism evidence="5 6">
    <name type="scientific">Novosphingobium album</name>
    <name type="common">ex Liu et al. 2023</name>
    <dbReference type="NCBI Taxonomy" id="3031130"/>
    <lineage>
        <taxon>Bacteria</taxon>
        <taxon>Pseudomonadati</taxon>
        <taxon>Pseudomonadota</taxon>
        <taxon>Alphaproteobacteria</taxon>
        <taxon>Sphingomonadales</taxon>
        <taxon>Sphingomonadaceae</taxon>
        <taxon>Novosphingobium</taxon>
    </lineage>
</organism>
<dbReference type="InterPro" id="IPR039536">
    <property type="entry name" value="TetR_C_Proteobacteria"/>
</dbReference>
<evidence type="ECO:0000256" key="3">
    <source>
        <dbReference type="SAM" id="MobiDB-lite"/>
    </source>
</evidence>
<dbReference type="Pfam" id="PF00440">
    <property type="entry name" value="TetR_N"/>
    <property type="match status" value="1"/>
</dbReference>
<name>A0ABT5WMD3_9SPHN</name>
<proteinExistence type="predicted"/>
<evidence type="ECO:0000313" key="5">
    <source>
        <dbReference type="EMBL" id="MDE8651200.1"/>
    </source>
</evidence>
<dbReference type="PRINTS" id="PR00455">
    <property type="entry name" value="HTHTETR"/>
</dbReference>
<dbReference type="SUPFAM" id="SSF46689">
    <property type="entry name" value="Homeodomain-like"/>
    <property type="match status" value="1"/>
</dbReference>
<dbReference type="SUPFAM" id="SSF48498">
    <property type="entry name" value="Tetracyclin repressor-like, C-terminal domain"/>
    <property type="match status" value="1"/>
</dbReference>
<dbReference type="Gene3D" id="1.10.357.10">
    <property type="entry name" value="Tetracycline Repressor, domain 2"/>
    <property type="match status" value="1"/>
</dbReference>
<dbReference type="PROSITE" id="PS50977">
    <property type="entry name" value="HTH_TETR_2"/>
    <property type="match status" value="1"/>
</dbReference>
<sequence length="224" mass="24546">MKATAQTPAAPRRPHSSKIGRPTREEADIRHEELLDASVDLFLEYGYDGATLERIASSVGMTKRTIYSRHEDKAALFKATVQRAIERLTADQDEKLRSLAAAELELALVEVARMRVRQVTSPIGVKLQRLVNAEAFRFPEIFVAAAEQVTRPVVAALAALLLRDAEKGLIVAGRPEMAATAFMSMVVGGPARVVASGNPVDEAEMEDRIAYSVRLLLDGLRPRD</sequence>
<dbReference type="PANTHER" id="PTHR30055:SF146">
    <property type="entry name" value="HTH-TYPE TRANSCRIPTIONAL DUAL REGULATOR CECR"/>
    <property type="match status" value="1"/>
</dbReference>
<dbReference type="PANTHER" id="PTHR30055">
    <property type="entry name" value="HTH-TYPE TRANSCRIPTIONAL REGULATOR RUTR"/>
    <property type="match status" value="1"/>
</dbReference>
<dbReference type="InterPro" id="IPR036271">
    <property type="entry name" value="Tet_transcr_reg_TetR-rel_C_sf"/>
</dbReference>
<gene>
    <name evidence="5" type="ORF">PYV00_05645</name>
</gene>
<dbReference type="RefSeq" id="WP_275227299.1">
    <property type="nucleotide sequence ID" value="NZ_JARESE010000015.1"/>
</dbReference>
<dbReference type="EMBL" id="JARESE010000015">
    <property type="protein sequence ID" value="MDE8651200.1"/>
    <property type="molecule type" value="Genomic_DNA"/>
</dbReference>
<reference evidence="5 6" key="1">
    <citation type="submission" date="2023-03" db="EMBL/GenBank/DDBJ databases">
        <title>NovoSphingobium album sp. nov. isolated from polycyclic aromatic hydrocarbons- and heavy-metal polluted soil.</title>
        <authorList>
            <person name="Liu Z."/>
            <person name="Wang K."/>
        </authorList>
    </citation>
    <scope>NUCLEOTIDE SEQUENCE [LARGE SCALE GENOMIC DNA]</scope>
    <source>
        <strain evidence="5 6">H3SJ31-1</strain>
    </source>
</reference>
<feature type="region of interest" description="Disordered" evidence="3">
    <location>
        <begin position="1"/>
        <end position="25"/>
    </location>
</feature>
<protein>
    <submittedName>
        <fullName evidence="5">TetR/AcrR family transcriptional regulator</fullName>
    </submittedName>
</protein>